<sequence>MAHEGNLADLATITSRNEALVIASALEHAGVRTWIDGVHHASVDPISIALGGHRLRVFADQWEEASAIVHEMGLPDGEIVFEGQKLAVQKLLFAFVGLHVFLVIPNIIAGLLPLTSLWLLPSAALGVPVDPRGQNDWYLAQDD</sequence>
<evidence type="ECO:0000313" key="3">
    <source>
        <dbReference type="Proteomes" id="UP001497045"/>
    </source>
</evidence>
<accession>A0ABU9IH97</accession>
<dbReference type="Proteomes" id="UP001497045">
    <property type="component" value="Unassembled WGS sequence"/>
</dbReference>
<proteinExistence type="predicted"/>
<dbReference type="RefSeq" id="WP_341674348.1">
    <property type="nucleotide sequence ID" value="NZ_JBBYHV010000002.1"/>
</dbReference>
<feature type="transmembrane region" description="Helical" evidence="1">
    <location>
        <begin position="91"/>
        <end position="112"/>
    </location>
</feature>
<protein>
    <recommendedName>
        <fullName evidence="4">DUF2007 domain-containing protein</fullName>
    </recommendedName>
</protein>
<evidence type="ECO:0000256" key="1">
    <source>
        <dbReference type="SAM" id="Phobius"/>
    </source>
</evidence>
<gene>
    <name evidence="2" type="ORF">AAEO60_14115</name>
</gene>
<keyword evidence="1" id="KW-0812">Transmembrane</keyword>
<comment type="caution">
    <text evidence="2">The sequence shown here is derived from an EMBL/GenBank/DDBJ whole genome shotgun (WGS) entry which is preliminary data.</text>
</comment>
<keyword evidence="3" id="KW-1185">Reference proteome</keyword>
<evidence type="ECO:0000313" key="2">
    <source>
        <dbReference type="EMBL" id="MEL1251808.1"/>
    </source>
</evidence>
<keyword evidence="1" id="KW-0472">Membrane</keyword>
<reference evidence="2 3" key="1">
    <citation type="submission" date="2024-04" db="EMBL/GenBank/DDBJ databases">
        <title>Aurantiacibacter sp. DGU6 16S ribosomal RNA gene Genome sequencing and assembly.</title>
        <authorList>
            <person name="Park S."/>
        </authorList>
    </citation>
    <scope>NUCLEOTIDE SEQUENCE [LARGE SCALE GENOMIC DNA]</scope>
    <source>
        <strain evidence="2 3">DGU6</strain>
    </source>
</reference>
<evidence type="ECO:0008006" key="4">
    <source>
        <dbReference type="Google" id="ProtNLM"/>
    </source>
</evidence>
<name>A0ABU9IH97_9SPHN</name>
<keyword evidence="1" id="KW-1133">Transmembrane helix</keyword>
<dbReference type="EMBL" id="JBBYHV010000002">
    <property type="protein sequence ID" value="MEL1251808.1"/>
    <property type="molecule type" value="Genomic_DNA"/>
</dbReference>
<organism evidence="2 3">
    <name type="scientific">Aurantiacibacter gilvus</name>
    <dbReference type="NCBI Taxonomy" id="3139141"/>
    <lineage>
        <taxon>Bacteria</taxon>
        <taxon>Pseudomonadati</taxon>
        <taxon>Pseudomonadota</taxon>
        <taxon>Alphaproteobacteria</taxon>
        <taxon>Sphingomonadales</taxon>
        <taxon>Erythrobacteraceae</taxon>
        <taxon>Aurantiacibacter</taxon>
    </lineage>
</organism>